<feature type="compositionally biased region" description="Low complexity" evidence="1">
    <location>
        <begin position="253"/>
        <end position="297"/>
    </location>
</feature>
<feature type="region of interest" description="Disordered" evidence="1">
    <location>
        <begin position="508"/>
        <end position="536"/>
    </location>
</feature>
<dbReference type="OrthoDB" id="5327538at2759"/>
<feature type="compositionally biased region" description="Basic and acidic residues" evidence="1">
    <location>
        <begin position="436"/>
        <end position="446"/>
    </location>
</feature>
<feature type="region of interest" description="Disordered" evidence="1">
    <location>
        <begin position="436"/>
        <end position="474"/>
    </location>
</feature>
<evidence type="ECO:0000313" key="3">
    <source>
        <dbReference type="Proteomes" id="UP000670092"/>
    </source>
</evidence>
<gene>
    <name evidence="2" type="ORF">I7I52_01438</name>
</gene>
<feature type="compositionally biased region" description="Low complexity" evidence="1">
    <location>
        <begin position="447"/>
        <end position="456"/>
    </location>
</feature>
<name>A0A8H7Z8Z8_AJECA</name>
<feature type="region of interest" description="Disordered" evidence="1">
    <location>
        <begin position="251"/>
        <end position="313"/>
    </location>
</feature>
<dbReference type="EMBL" id="JAEVHI010000001">
    <property type="protein sequence ID" value="KAG5303435.1"/>
    <property type="molecule type" value="Genomic_DNA"/>
</dbReference>
<proteinExistence type="predicted"/>
<comment type="caution">
    <text evidence="2">The sequence shown here is derived from an EMBL/GenBank/DDBJ whole genome shotgun (WGS) entry which is preliminary data.</text>
</comment>
<protein>
    <submittedName>
        <fullName evidence="2">Uncharacterized protein</fullName>
    </submittedName>
</protein>
<dbReference type="AlphaFoldDB" id="A0A8H7Z8Z8"/>
<feature type="compositionally biased region" description="Gly residues" evidence="1">
    <location>
        <begin position="512"/>
        <end position="525"/>
    </location>
</feature>
<feature type="compositionally biased region" description="Basic and acidic residues" evidence="1">
    <location>
        <begin position="460"/>
        <end position="472"/>
    </location>
</feature>
<dbReference type="VEuPathDB" id="FungiDB:I7I52_01438"/>
<organism evidence="2 3">
    <name type="scientific">Ajellomyces capsulatus</name>
    <name type="common">Darling's disease fungus</name>
    <name type="synonym">Histoplasma capsulatum</name>
    <dbReference type="NCBI Taxonomy" id="5037"/>
    <lineage>
        <taxon>Eukaryota</taxon>
        <taxon>Fungi</taxon>
        <taxon>Dikarya</taxon>
        <taxon>Ascomycota</taxon>
        <taxon>Pezizomycotina</taxon>
        <taxon>Eurotiomycetes</taxon>
        <taxon>Eurotiomycetidae</taxon>
        <taxon>Onygenales</taxon>
        <taxon>Ajellomycetaceae</taxon>
        <taxon>Histoplasma</taxon>
    </lineage>
</organism>
<evidence type="ECO:0000313" key="2">
    <source>
        <dbReference type="EMBL" id="KAG5303435.1"/>
    </source>
</evidence>
<evidence type="ECO:0000256" key="1">
    <source>
        <dbReference type="SAM" id="MobiDB-lite"/>
    </source>
</evidence>
<reference evidence="2 3" key="1">
    <citation type="submission" date="2021-01" db="EMBL/GenBank/DDBJ databases">
        <title>Chromosome-level genome assembly of a human fungal pathogen reveals clustering of transcriptionally co-regulated genes.</title>
        <authorList>
            <person name="Voorhies M."/>
            <person name="Cohen S."/>
            <person name="Shea T.P."/>
            <person name="Petrus S."/>
            <person name="Munoz J.F."/>
            <person name="Poplawski S."/>
            <person name="Goldman W.E."/>
            <person name="Michael T."/>
            <person name="Cuomo C.A."/>
            <person name="Sil A."/>
            <person name="Beyhan S."/>
        </authorList>
    </citation>
    <scope>NUCLEOTIDE SEQUENCE [LARGE SCALE GENOMIC DNA]</scope>
    <source>
        <strain evidence="2 3">G184AR</strain>
    </source>
</reference>
<accession>A0A8H7Z8Z8</accession>
<dbReference type="Proteomes" id="UP000670092">
    <property type="component" value="Unassembled WGS sequence"/>
</dbReference>
<sequence length="564" mass="63438">MSPAAAFFQFWWTDLTRDAFLASLPKEDLLSMRLVCHDFAYRTAPVLFKEVDVEFRNGTFTRPARMAALERIGKYIKTLNFKMPHSPETFLPPLLDPVTGEEQTFVYEPQVYASCPAASRLSYPRYGTWEMTELLTKQYPPLFHAVTNVPSFIRAFSAMTSLRHLRVSCDGQAAGHRYRRSVVDYALISLRIAIEQAPVKSLDTLSLLPTHPGALLYLRPNMGFGASPAARKRWAQIRNLSIEMDSFPYDIDSTTTPATSTTPNSTPSSSRSRSRSSSNSSSSSSSSSSNNNNNRNINIKKKTRRNPNPPKDHLKLLHSYLQAFPTLTHLTFRWRGAQGPSPLSLSTEPCLQPTPTEPASTLCPKRSAAPLQPLKFPHLRYAEIENALLDAAQVSAFILEHRRSLAEFYFENTALRNGGTWNEALAPLTAISGSERWKDAEGKQEQKQTQTQAQAQKQRRMQEEMHGGKGEEMDVPIMFSPVGMGRSQVLKVQWEDEKRKDRLKNFRAYGDAGAGGPGPGAGVGEDGGKSKSHFQRASSRTRDLLWCRQDHMRRFLRASMFSWR</sequence>